<evidence type="ECO:0000313" key="2">
    <source>
        <dbReference type="EMBL" id="CCX31706.1"/>
    </source>
</evidence>
<reference evidence="2 3" key="1">
    <citation type="journal article" date="2013" name="PLoS Genet.">
        <title>The genome and development-dependent transcriptomes of Pyronema confluens: a window into fungal evolution.</title>
        <authorList>
            <person name="Traeger S."/>
            <person name="Altegoer F."/>
            <person name="Freitag M."/>
            <person name="Gabaldon T."/>
            <person name="Kempken F."/>
            <person name="Kumar A."/>
            <person name="Marcet-Houben M."/>
            <person name="Poggeler S."/>
            <person name="Stajich J.E."/>
            <person name="Nowrousian M."/>
        </authorList>
    </citation>
    <scope>NUCLEOTIDE SEQUENCE [LARGE SCALE GENOMIC DNA]</scope>
    <source>
        <strain evidence="3">CBS 100304</strain>
        <tissue evidence="2">Vegetative mycelium</tissue>
    </source>
</reference>
<organism evidence="2 3">
    <name type="scientific">Pyronema omphalodes (strain CBS 100304)</name>
    <name type="common">Pyronema confluens</name>
    <dbReference type="NCBI Taxonomy" id="1076935"/>
    <lineage>
        <taxon>Eukaryota</taxon>
        <taxon>Fungi</taxon>
        <taxon>Dikarya</taxon>
        <taxon>Ascomycota</taxon>
        <taxon>Pezizomycotina</taxon>
        <taxon>Pezizomycetes</taxon>
        <taxon>Pezizales</taxon>
        <taxon>Pyronemataceae</taxon>
        <taxon>Pyronema</taxon>
    </lineage>
</organism>
<name>U4LUJ3_PYROM</name>
<feature type="region of interest" description="Disordered" evidence="1">
    <location>
        <begin position="59"/>
        <end position="128"/>
    </location>
</feature>
<feature type="compositionally biased region" description="Polar residues" evidence="1">
    <location>
        <begin position="248"/>
        <end position="257"/>
    </location>
</feature>
<sequence length="418" mass="45001">MFLFLLKVPNPHVRVVTADIAPHLDAVPEFSETPHHGASSALTKPRLTSVQSETNLTTFANGHHKPTHHKHHTTHGSSPYSIPTVGHSGHTFGEHNGCTKTQSSSGSQSGAKSRRIKSEQSSPDFRTYPALQLGTTGITTLELTPRQPPSKPVMNRASTGRALGLSVDTNHQPAFTMHEFPSQEFLPSAESESFGQFSASLFPTPSAAWPPAFSTYNRTTSFEEPPRPAFDPNQPLESNLDLNQLLASMQHGPPSNSGDEREPYDIFGGGPSPPAFYRNGEISSSSSDHGVESEPYHISATPSFMDLPNLVDQPYGQNTFSAADLDNLISTTALPSNTGIDFSDAGLAMVAANVDAWANPTDLGNMGGYPPNFPQNNLSTDLSKVMSDGQTLMVQQPVYVPPPEDDGLWMAGWSNQAQ</sequence>
<keyword evidence="3" id="KW-1185">Reference proteome</keyword>
<dbReference type="STRING" id="1076935.U4LUJ3"/>
<feature type="compositionally biased region" description="Low complexity" evidence="1">
    <location>
        <begin position="99"/>
        <end position="111"/>
    </location>
</feature>
<dbReference type="Proteomes" id="UP000018144">
    <property type="component" value="Unassembled WGS sequence"/>
</dbReference>
<proteinExistence type="predicted"/>
<feature type="compositionally biased region" description="Basic residues" evidence="1">
    <location>
        <begin position="62"/>
        <end position="74"/>
    </location>
</feature>
<protein>
    <submittedName>
        <fullName evidence="2">Uncharacterized protein</fullName>
    </submittedName>
</protein>
<dbReference type="EMBL" id="HF935629">
    <property type="protein sequence ID" value="CCX31706.1"/>
    <property type="molecule type" value="Genomic_DNA"/>
</dbReference>
<feature type="region of interest" description="Disordered" evidence="1">
    <location>
        <begin position="248"/>
        <end position="295"/>
    </location>
</feature>
<gene>
    <name evidence="2" type="ORF">PCON_11229</name>
</gene>
<evidence type="ECO:0000256" key="1">
    <source>
        <dbReference type="SAM" id="MobiDB-lite"/>
    </source>
</evidence>
<evidence type="ECO:0000313" key="3">
    <source>
        <dbReference type="Proteomes" id="UP000018144"/>
    </source>
</evidence>
<accession>U4LUJ3</accession>
<dbReference type="OrthoDB" id="5600085at2759"/>
<dbReference type="AlphaFoldDB" id="U4LUJ3"/>